<dbReference type="InterPro" id="IPR003795">
    <property type="entry name" value="DUF192"/>
</dbReference>
<sequence length="154" mass="18033">MEQKTNNKLMITFAIIFVISFVVIRLMQFYWSDANIVLDGNRLNVLIARNAEQQYKGLSDRDDLGEYDGMIFVYPNPFIIGVVMRDMRFPIDVVWFYDNKVVDIAPNLQLEPGVSNEDLRVYFPRDKANMFLELEAGWVEEHQLKIGDTLEFIE</sequence>
<organism evidence="2 3">
    <name type="scientific">Candidatus Magasanikbacteria bacterium RIFCSPHIGHO2_01_FULL_33_34</name>
    <dbReference type="NCBI Taxonomy" id="1798671"/>
    <lineage>
        <taxon>Bacteria</taxon>
        <taxon>Candidatus Magasanikiibacteriota</taxon>
    </lineage>
</organism>
<keyword evidence="1" id="KW-0812">Transmembrane</keyword>
<dbReference type="InterPro" id="IPR038695">
    <property type="entry name" value="Saro_0823-like_sf"/>
</dbReference>
<gene>
    <name evidence="2" type="ORF">A2725_00165</name>
</gene>
<dbReference type="PANTHER" id="PTHR37953:SF1">
    <property type="entry name" value="UPF0127 PROTEIN MJ1496"/>
    <property type="match status" value="1"/>
</dbReference>
<dbReference type="EMBL" id="MFPS01000003">
    <property type="protein sequence ID" value="OGH60051.1"/>
    <property type="molecule type" value="Genomic_DNA"/>
</dbReference>
<feature type="transmembrane region" description="Helical" evidence="1">
    <location>
        <begin position="9"/>
        <end position="31"/>
    </location>
</feature>
<dbReference type="Pfam" id="PF02643">
    <property type="entry name" value="DUF192"/>
    <property type="match status" value="1"/>
</dbReference>
<dbReference type="PANTHER" id="PTHR37953">
    <property type="entry name" value="UPF0127 PROTEIN MJ1496"/>
    <property type="match status" value="1"/>
</dbReference>
<proteinExistence type="predicted"/>
<evidence type="ECO:0000256" key="1">
    <source>
        <dbReference type="SAM" id="Phobius"/>
    </source>
</evidence>
<dbReference type="Gene3D" id="2.60.120.1140">
    <property type="entry name" value="Protein of unknown function DUF192"/>
    <property type="match status" value="1"/>
</dbReference>
<evidence type="ECO:0000313" key="2">
    <source>
        <dbReference type="EMBL" id="OGH60051.1"/>
    </source>
</evidence>
<keyword evidence="1" id="KW-0472">Membrane</keyword>
<accession>A0A1F6LKZ2</accession>
<protein>
    <recommendedName>
        <fullName evidence="4">DUF192 domain-containing protein</fullName>
    </recommendedName>
</protein>
<comment type="caution">
    <text evidence="2">The sequence shown here is derived from an EMBL/GenBank/DDBJ whole genome shotgun (WGS) entry which is preliminary data.</text>
</comment>
<dbReference type="Proteomes" id="UP000177067">
    <property type="component" value="Unassembled WGS sequence"/>
</dbReference>
<name>A0A1F6LKZ2_9BACT</name>
<evidence type="ECO:0000313" key="3">
    <source>
        <dbReference type="Proteomes" id="UP000177067"/>
    </source>
</evidence>
<dbReference type="AlphaFoldDB" id="A0A1F6LKZ2"/>
<reference evidence="2 3" key="1">
    <citation type="journal article" date="2016" name="Nat. Commun.">
        <title>Thousands of microbial genomes shed light on interconnected biogeochemical processes in an aquifer system.</title>
        <authorList>
            <person name="Anantharaman K."/>
            <person name="Brown C.T."/>
            <person name="Hug L.A."/>
            <person name="Sharon I."/>
            <person name="Castelle C.J."/>
            <person name="Probst A.J."/>
            <person name="Thomas B.C."/>
            <person name="Singh A."/>
            <person name="Wilkins M.J."/>
            <person name="Karaoz U."/>
            <person name="Brodie E.L."/>
            <person name="Williams K.H."/>
            <person name="Hubbard S.S."/>
            <person name="Banfield J.F."/>
        </authorList>
    </citation>
    <scope>NUCLEOTIDE SEQUENCE [LARGE SCALE GENOMIC DNA]</scope>
</reference>
<evidence type="ECO:0008006" key="4">
    <source>
        <dbReference type="Google" id="ProtNLM"/>
    </source>
</evidence>
<keyword evidence="1" id="KW-1133">Transmembrane helix</keyword>